<name>A0A8S5REI2_9VIRU</name>
<reference evidence="1" key="1">
    <citation type="journal article" date="2021" name="Proc. Natl. Acad. Sci. U.S.A.">
        <title>A Catalog of Tens of Thousands of Viruses from Human Metagenomes Reveals Hidden Associations with Chronic Diseases.</title>
        <authorList>
            <person name="Tisza M.J."/>
            <person name="Buck C.B."/>
        </authorList>
    </citation>
    <scope>NUCLEOTIDE SEQUENCE</scope>
    <source>
        <strain evidence="1">CtkyY8</strain>
    </source>
</reference>
<evidence type="ECO:0000313" key="1">
    <source>
        <dbReference type="EMBL" id="DAE29546.1"/>
    </source>
</evidence>
<protein>
    <submittedName>
        <fullName evidence="1">Uncharacterized protein</fullName>
    </submittedName>
</protein>
<proteinExistence type="predicted"/>
<accession>A0A8S5REI2</accession>
<organism evidence="1">
    <name type="scientific">virus sp. ctkyY8</name>
    <dbReference type="NCBI Taxonomy" id="2827995"/>
    <lineage>
        <taxon>Viruses</taxon>
    </lineage>
</organism>
<dbReference type="EMBL" id="BK059095">
    <property type="protein sequence ID" value="DAE29546.1"/>
    <property type="molecule type" value="Genomic_DNA"/>
</dbReference>
<sequence length="197" mass="21781">MAVLNFDANTLTGENGVGKLYIATDYKGDTYPDGNAENEANSIKELEKLTFSDLGFFEKFEISIKEGDEKKIQSDYCGQTDIMVKNTATTGFKADIHEILEMSNLAQILGTKIKKEDNGEEIIGIKTIARTKPYHCFKFVTCPKGGKVNVFYFVKANLTGDISIPFTNLAREDFTGVTLEFEVAQSGNTFIQKGKAV</sequence>